<dbReference type="Proteomes" id="UP000828390">
    <property type="component" value="Unassembled WGS sequence"/>
</dbReference>
<dbReference type="EMBL" id="JAIWYP010000010">
    <property type="protein sequence ID" value="KAH3748145.1"/>
    <property type="molecule type" value="Genomic_DNA"/>
</dbReference>
<dbReference type="Gene3D" id="2.60.120.920">
    <property type="match status" value="1"/>
</dbReference>
<reference evidence="1" key="2">
    <citation type="submission" date="2020-11" db="EMBL/GenBank/DDBJ databases">
        <authorList>
            <person name="McCartney M.A."/>
            <person name="Auch B."/>
            <person name="Kono T."/>
            <person name="Mallez S."/>
            <person name="Becker A."/>
            <person name="Gohl D.M."/>
            <person name="Silverstein K.A.T."/>
            <person name="Koren S."/>
            <person name="Bechman K.B."/>
            <person name="Herman A."/>
            <person name="Abrahante J.E."/>
            <person name="Garbe J."/>
        </authorList>
    </citation>
    <scope>NUCLEOTIDE SEQUENCE</scope>
    <source>
        <strain evidence="1">Duluth1</strain>
        <tissue evidence="1">Whole animal</tissue>
    </source>
</reference>
<dbReference type="AlphaFoldDB" id="A0A9D4DGS1"/>
<sequence length="511" mass="57479">MDTISQVVAKEPIWVPYPETSSSLDQSSKRPFLCTHILTGLNLKQAGPELTLHNIPKHDVTKIGVWVSSERLTRSHPSFKLWAPKMEDESGLLIGCLYDLLYCDNNPINSKSEYGGFLDGIEMKEDMTVEFGVEGNWLSEYVPASDAEFYYMKNGVKSSGKLAEDMPYLKPCGSMYPLVSVVSKTENMAIMPPFIQPPKELSERWQKEDRWIEKSFTENCLIDRNGILTYTPSYKSFPGGQFRGRSLAFEEHREFQVEIINLPTDDSPVELAIGLTAERDENQHYIVSISATLDPVSKGVSVSSTCIQSIHDGSTKNVTLMDVGFKVGDVFKVKWMPLSSDGKNEVSFYAGAQKLVTVDVEFPTDQNIMPLVSFKCQDNTSVVKLLNYRPNYRAPAPLRNKITLGRAHYCNVMDDGQIIYKTNVDKESGSTTYFGHFISKTPFNRELLEFSVKVMEMDDGRLFGIGISEPDVTTKEVFIGWLPGTVGYHADNGQYTLAFYHSEFTLAFTTQ</sequence>
<evidence type="ECO:0000313" key="2">
    <source>
        <dbReference type="Proteomes" id="UP000828390"/>
    </source>
</evidence>
<keyword evidence="2" id="KW-1185">Reference proteome</keyword>
<gene>
    <name evidence="1" type="ORF">DPMN_182582</name>
</gene>
<dbReference type="InterPro" id="IPR043136">
    <property type="entry name" value="B30.2/SPRY_sf"/>
</dbReference>
<protein>
    <submittedName>
        <fullName evidence="1">Uncharacterized protein</fullName>
    </submittedName>
</protein>
<evidence type="ECO:0000313" key="1">
    <source>
        <dbReference type="EMBL" id="KAH3748145.1"/>
    </source>
</evidence>
<organism evidence="1 2">
    <name type="scientific">Dreissena polymorpha</name>
    <name type="common">Zebra mussel</name>
    <name type="synonym">Mytilus polymorpha</name>
    <dbReference type="NCBI Taxonomy" id="45954"/>
    <lineage>
        <taxon>Eukaryota</taxon>
        <taxon>Metazoa</taxon>
        <taxon>Spiralia</taxon>
        <taxon>Lophotrochozoa</taxon>
        <taxon>Mollusca</taxon>
        <taxon>Bivalvia</taxon>
        <taxon>Autobranchia</taxon>
        <taxon>Heteroconchia</taxon>
        <taxon>Euheterodonta</taxon>
        <taxon>Imparidentia</taxon>
        <taxon>Neoheterodontei</taxon>
        <taxon>Myida</taxon>
        <taxon>Dreissenoidea</taxon>
        <taxon>Dreissenidae</taxon>
        <taxon>Dreissena</taxon>
    </lineage>
</organism>
<comment type="caution">
    <text evidence="1">The sequence shown here is derived from an EMBL/GenBank/DDBJ whole genome shotgun (WGS) entry which is preliminary data.</text>
</comment>
<accession>A0A9D4DGS1</accession>
<proteinExistence type="predicted"/>
<reference evidence="1" key="1">
    <citation type="journal article" date="2019" name="bioRxiv">
        <title>The Genome of the Zebra Mussel, Dreissena polymorpha: A Resource for Invasive Species Research.</title>
        <authorList>
            <person name="McCartney M.A."/>
            <person name="Auch B."/>
            <person name="Kono T."/>
            <person name="Mallez S."/>
            <person name="Zhang Y."/>
            <person name="Obille A."/>
            <person name="Becker A."/>
            <person name="Abrahante J.E."/>
            <person name="Garbe J."/>
            <person name="Badalamenti J.P."/>
            <person name="Herman A."/>
            <person name="Mangelson H."/>
            <person name="Liachko I."/>
            <person name="Sullivan S."/>
            <person name="Sone E.D."/>
            <person name="Koren S."/>
            <person name="Silverstein K.A.T."/>
            <person name="Beckman K.B."/>
            <person name="Gohl D.M."/>
        </authorList>
    </citation>
    <scope>NUCLEOTIDE SEQUENCE</scope>
    <source>
        <strain evidence="1">Duluth1</strain>
        <tissue evidence="1">Whole animal</tissue>
    </source>
</reference>
<name>A0A9D4DGS1_DREPO</name>